<evidence type="ECO:0000313" key="2">
    <source>
        <dbReference type="EMBL" id="URE34486.1"/>
    </source>
</evidence>
<dbReference type="OrthoDB" id="273452at2759"/>
<proteinExistence type="predicted"/>
<feature type="region of interest" description="Disordered" evidence="1">
    <location>
        <begin position="1"/>
        <end position="64"/>
    </location>
</feature>
<gene>
    <name evidence="2" type="ORF">MUK42_07285</name>
</gene>
<dbReference type="GO" id="GO:0016301">
    <property type="term" value="F:kinase activity"/>
    <property type="evidence" value="ECO:0007669"/>
    <property type="project" value="UniProtKB-KW"/>
</dbReference>
<sequence>MDGGSLEGRRRPPGPRGARLSPPQEDRAPRHQALQPPHRLRRPRQDRRLRRQPDPGADHGPLQLLRRHHRVHESRADQHRSQSRALRRLRRRHLELRPQHPRVLPRPLPLRRQHRAAGGLGIAHVRHLLRRCTGGAAHRLPRVPELHLLLPAEGSGAAPPRGAAPPAPVHHQQPPLLDILHPPMIQHGIQEAGGQCKRCHFYPTVLAV</sequence>
<keyword evidence="2" id="KW-0808">Transferase</keyword>
<keyword evidence="3" id="KW-1185">Reference proteome</keyword>
<accession>A0A9E7HJN0</accession>
<feature type="compositionally biased region" description="Basic residues" evidence="1">
    <location>
        <begin position="38"/>
        <end position="50"/>
    </location>
</feature>
<reference evidence="2" key="1">
    <citation type="submission" date="2022-05" db="EMBL/GenBank/DDBJ databases">
        <title>The Musa troglodytarum L. genome provides insights into the mechanism of non-climacteric behaviour and enrichment of carotenoids.</title>
        <authorList>
            <person name="Wang J."/>
        </authorList>
    </citation>
    <scope>NUCLEOTIDE SEQUENCE</scope>
    <source>
        <tissue evidence="2">Leaf</tissue>
    </source>
</reference>
<name>A0A9E7HJN0_9LILI</name>
<evidence type="ECO:0000256" key="1">
    <source>
        <dbReference type="SAM" id="MobiDB-lite"/>
    </source>
</evidence>
<protein>
    <submittedName>
        <fullName evidence="2">Mitogen-activated protein kinase kinase</fullName>
    </submittedName>
</protein>
<keyword evidence="2" id="KW-0418">Kinase</keyword>
<dbReference type="Proteomes" id="UP001055439">
    <property type="component" value="Chromosome 8"/>
</dbReference>
<organism evidence="2 3">
    <name type="scientific">Musa troglodytarum</name>
    <name type="common">fe'i banana</name>
    <dbReference type="NCBI Taxonomy" id="320322"/>
    <lineage>
        <taxon>Eukaryota</taxon>
        <taxon>Viridiplantae</taxon>
        <taxon>Streptophyta</taxon>
        <taxon>Embryophyta</taxon>
        <taxon>Tracheophyta</taxon>
        <taxon>Spermatophyta</taxon>
        <taxon>Magnoliopsida</taxon>
        <taxon>Liliopsida</taxon>
        <taxon>Zingiberales</taxon>
        <taxon>Musaceae</taxon>
        <taxon>Musa</taxon>
    </lineage>
</organism>
<evidence type="ECO:0000313" key="3">
    <source>
        <dbReference type="Proteomes" id="UP001055439"/>
    </source>
</evidence>
<dbReference type="EMBL" id="CP097510">
    <property type="protein sequence ID" value="URE34486.1"/>
    <property type="molecule type" value="Genomic_DNA"/>
</dbReference>
<dbReference type="AlphaFoldDB" id="A0A9E7HJN0"/>